<dbReference type="InterPro" id="IPR050250">
    <property type="entry name" value="Macrolide_Exporter_MacB"/>
</dbReference>
<evidence type="ECO:0000259" key="7">
    <source>
        <dbReference type="Pfam" id="PF02687"/>
    </source>
</evidence>
<reference evidence="8 9" key="1">
    <citation type="submission" date="2020-01" db="EMBL/GenBank/DDBJ databases">
        <authorList>
            <person name="Kim M.K."/>
        </authorList>
    </citation>
    <scope>NUCLEOTIDE SEQUENCE [LARGE SCALE GENOMIC DNA]</scope>
    <source>
        <strain evidence="8 9">172606-1</strain>
    </source>
</reference>
<organism evidence="8 9">
    <name type="scientific">Rhodocytophaga rosea</name>
    <dbReference type="NCBI Taxonomy" id="2704465"/>
    <lineage>
        <taxon>Bacteria</taxon>
        <taxon>Pseudomonadati</taxon>
        <taxon>Bacteroidota</taxon>
        <taxon>Cytophagia</taxon>
        <taxon>Cytophagales</taxon>
        <taxon>Rhodocytophagaceae</taxon>
        <taxon>Rhodocytophaga</taxon>
    </lineage>
</organism>
<dbReference type="Proteomes" id="UP000480178">
    <property type="component" value="Chromosome"/>
</dbReference>
<evidence type="ECO:0000313" key="8">
    <source>
        <dbReference type="EMBL" id="QHT65259.1"/>
    </source>
</evidence>
<evidence type="ECO:0000256" key="6">
    <source>
        <dbReference type="SAM" id="Phobius"/>
    </source>
</evidence>
<feature type="transmembrane region" description="Helical" evidence="6">
    <location>
        <begin position="308"/>
        <end position="327"/>
    </location>
</feature>
<dbReference type="RefSeq" id="WP_162441347.1">
    <property type="nucleotide sequence ID" value="NZ_CP048222.1"/>
</dbReference>
<name>A0A6C0GBB2_9BACT</name>
<comment type="subcellular location">
    <subcellularLocation>
        <location evidence="1">Cell membrane</location>
        <topology evidence="1">Multi-pass membrane protein</topology>
    </subcellularLocation>
</comment>
<feature type="transmembrane region" description="Helical" evidence="6">
    <location>
        <begin position="253"/>
        <end position="281"/>
    </location>
</feature>
<gene>
    <name evidence="8" type="ORF">GXP67_00510</name>
</gene>
<evidence type="ECO:0000256" key="4">
    <source>
        <dbReference type="ARBA" id="ARBA00022989"/>
    </source>
</evidence>
<dbReference type="PANTHER" id="PTHR30572">
    <property type="entry name" value="MEMBRANE COMPONENT OF TRANSPORTER-RELATED"/>
    <property type="match status" value="1"/>
</dbReference>
<evidence type="ECO:0000256" key="1">
    <source>
        <dbReference type="ARBA" id="ARBA00004651"/>
    </source>
</evidence>
<keyword evidence="5 6" id="KW-0472">Membrane</keyword>
<accession>A0A6C0GBB2</accession>
<evidence type="ECO:0000256" key="2">
    <source>
        <dbReference type="ARBA" id="ARBA00022475"/>
    </source>
</evidence>
<dbReference type="GO" id="GO:0005886">
    <property type="term" value="C:plasma membrane"/>
    <property type="evidence" value="ECO:0007669"/>
    <property type="project" value="UniProtKB-SubCell"/>
</dbReference>
<keyword evidence="3 6" id="KW-0812">Transmembrane</keyword>
<protein>
    <submittedName>
        <fullName evidence="8">FtsX-like permease family protein</fullName>
    </submittedName>
</protein>
<dbReference type="PANTHER" id="PTHR30572:SF18">
    <property type="entry name" value="ABC-TYPE MACROLIDE FAMILY EXPORT SYSTEM PERMEASE COMPONENT 2"/>
    <property type="match status" value="1"/>
</dbReference>
<evidence type="ECO:0000256" key="5">
    <source>
        <dbReference type="ARBA" id="ARBA00023136"/>
    </source>
</evidence>
<dbReference type="GO" id="GO:0022857">
    <property type="term" value="F:transmembrane transporter activity"/>
    <property type="evidence" value="ECO:0007669"/>
    <property type="project" value="TreeGrafter"/>
</dbReference>
<keyword evidence="9" id="KW-1185">Reference proteome</keyword>
<keyword evidence="4 6" id="KW-1133">Transmembrane helix</keyword>
<keyword evidence="2" id="KW-1003">Cell membrane</keyword>
<dbReference type="AlphaFoldDB" id="A0A6C0GBB2"/>
<sequence>MLRKGLVVFQFSISILLIGGTLAAYHQISYMRSTDLGVNISQTLVIQAPIIAGDYQTYRSKWEVFKNELQTNKGIKSVTASNTVPGKDFDWNQEGIHRKGANQESAVIYSMVEIDADYVPAYELQLVAGKNFEKPNGGGVLLNETAARNLGFASAEEAIGKRIVIPILGQTQEVRGVLKDYHQKSLQYKHDPIIYAFRPATKRFYSLKVDTHNLSQTLAQIEDSWKRIFPGNPLESFFLDDSFDEQYKADRQFGYLITFFSALAILVACMGLFGLISFTVIGRTKEIGVRKVLGASVSSIFLILSKDFLKLIVIASVVAWPLAYWSISRWLQNYEYHIEVKLWLLVLPSVLVIVIAMLTISFQTLKAAKTNPVKALKYE</sequence>
<evidence type="ECO:0000313" key="9">
    <source>
        <dbReference type="Proteomes" id="UP000480178"/>
    </source>
</evidence>
<dbReference type="EMBL" id="CP048222">
    <property type="protein sequence ID" value="QHT65259.1"/>
    <property type="molecule type" value="Genomic_DNA"/>
</dbReference>
<evidence type="ECO:0000256" key="3">
    <source>
        <dbReference type="ARBA" id="ARBA00022692"/>
    </source>
</evidence>
<dbReference type="InterPro" id="IPR003838">
    <property type="entry name" value="ABC3_permease_C"/>
</dbReference>
<dbReference type="KEGG" id="rhoz:GXP67_00510"/>
<feature type="domain" description="ABC3 transporter permease C-terminal" evidence="7">
    <location>
        <begin position="259"/>
        <end position="372"/>
    </location>
</feature>
<dbReference type="Pfam" id="PF02687">
    <property type="entry name" value="FtsX"/>
    <property type="match status" value="1"/>
</dbReference>
<feature type="transmembrane region" description="Helical" evidence="6">
    <location>
        <begin position="342"/>
        <end position="362"/>
    </location>
</feature>
<proteinExistence type="predicted"/>